<evidence type="ECO:0008006" key="4">
    <source>
        <dbReference type="Google" id="ProtNLM"/>
    </source>
</evidence>
<protein>
    <recommendedName>
        <fullName evidence="4">Helitron helicase-like domain-containing protein</fullName>
    </recommendedName>
</protein>
<name>A0A9P0PIG6_ACAOB</name>
<dbReference type="EMBL" id="CAKOFQ010007008">
    <property type="protein sequence ID" value="CAH1987000.1"/>
    <property type="molecule type" value="Genomic_DNA"/>
</dbReference>
<evidence type="ECO:0000256" key="1">
    <source>
        <dbReference type="SAM" id="MobiDB-lite"/>
    </source>
</evidence>
<organism evidence="2 3">
    <name type="scientific">Acanthoscelides obtectus</name>
    <name type="common">Bean weevil</name>
    <name type="synonym">Bruchus obtectus</name>
    <dbReference type="NCBI Taxonomy" id="200917"/>
    <lineage>
        <taxon>Eukaryota</taxon>
        <taxon>Metazoa</taxon>
        <taxon>Ecdysozoa</taxon>
        <taxon>Arthropoda</taxon>
        <taxon>Hexapoda</taxon>
        <taxon>Insecta</taxon>
        <taxon>Pterygota</taxon>
        <taxon>Neoptera</taxon>
        <taxon>Endopterygota</taxon>
        <taxon>Coleoptera</taxon>
        <taxon>Polyphaga</taxon>
        <taxon>Cucujiformia</taxon>
        <taxon>Chrysomeloidea</taxon>
        <taxon>Chrysomelidae</taxon>
        <taxon>Bruchinae</taxon>
        <taxon>Bruchini</taxon>
        <taxon>Acanthoscelides</taxon>
    </lineage>
</organism>
<comment type="caution">
    <text evidence="2">The sequence shown here is derived from an EMBL/GenBank/DDBJ whole genome shotgun (WGS) entry which is preliminary data.</text>
</comment>
<evidence type="ECO:0000313" key="3">
    <source>
        <dbReference type="Proteomes" id="UP001152888"/>
    </source>
</evidence>
<keyword evidence="3" id="KW-1185">Reference proteome</keyword>
<sequence>MPKKKRGNNWYAKKRIIKNPTTISTNDDEQDEPQIERIVESITVEEPQPGPSRATGKMNKGKTPLKKSKKPSEPLQSTLPVISQHLIQSNEEVFINEASRITTAFPNNLIAIPGPSRLSNAGMVQYICLHLIHILSNYEYYFRIENLWKKCVQGEIRHHISNISTNISNERRQYGTLYFLDTELANQLRSAGPQNRTELNRETVDIISNYMHSHNPFAQAYRFLKDVYQEQQHSNRQLTLELYINNNRVLDINFRQYGAVQANEIAAVFISEDGRPPLDRCLHVYCRDNDQIIHELPYLSVNCDEMTYPLLHPRGEPGWQSGTAHQCRRGDVSLLEYYSFRIAVRPDTFNQFVMAGKLTQQYIATIDA</sequence>
<feature type="region of interest" description="Disordered" evidence="1">
    <location>
        <begin position="39"/>
        <end position="75"/>
    </location>
</feature>
<gene>
    <name evidence="2" type="ORF">ACAOBT_LOCUS17601</name>
</gene>
<evidence type="ECO:0000313" key="2">
    <source>
        <dbReference type="EMBL" id="CAH1987000.1"/>
    </source>
</evidence>
<accession>A0A9P0PIG6</accession>
<dbReference type="Proteomes" id="UP001152888">
    <property type="component" value="Unassembled WGS sequence"/>
</dbReference>
<dbReference type="AlphaFoldDB" id="A0A9P0PIG6"/>
<dbReference type="PANTHER" id="PTHR45786">
    <property type="entry name" value="DNA BINDING PROTEIN-LIKE"/>
    <property type="match status" value="1"/>
</dbReference>
<reference evidence="2" key="1">
    <citation type="submission" date="2022-03" db="EMBL/GenBank/DDBJ databases">
        <authorList>
            <person name="Sayadi A."/>
        </authorList>
    </citation>
    <scope>NUCLEOTIDE SEQUENCE</scope>
</reference>
<dbReference type="PANTHER" id="PTHR45786:SF74">
    <property type="entry name" value="ATP-DEPENDENT DNA HELICASE"/>
    <property type="match status" value="1"/>
</dbReference>
<proteinExistence type="predicted"/>
<dbReference type="OrthoDB" id="8121869at2759"/>
<feature type="compositionally biased region" description="Basic residues" evidence="1">
    <location>
        <begin position="59"/>
        <end position="69"/>
    </location>
</feature>